<dbReference type="AlphaFoldDB" id="A0A9R1VSQ3"/>
<evidence type="ECO:0000256" key="1">
    <source>
        <dbReference type="SAM" id="MobiDB-lite"/>
    </source>
</evidence>
<protein>
    <submittedName>
        <fullName evidence="2">Uncharacterized protein</fullName>
    </submittedName>
</protein>
<feature type="region of interest" description="Disordered" evidence="1">
    <location>
        <begin position="1"/>
        <end position="38"/>
    </location>
</feature>
<organism evidence="2 3">
    <name type="scientific">Lactuca sativa</name>
    <name type="common">Garden lettuce</name>
    <dbReference type="NCBI Taxonomy" id="4236"/>
    <lineage>
        <taxon>Eukaryota</taxon>
        <taxon>Viridiplantae</taxon>
        <taxon>Streptophyta</taxon>
        <taxon>Embryophyta</taxon>
        <taxon>Tracheophyta</taxon>
        <taxon>Spermatophyta</taxon>
        <taxon>Magnoliopsida</taxon>
        <taxon>eudicotyledons</taxon>
        <taxon>Gunneridae</taxon>
        <taxon>Pentapetalae</taxon>
        <taxon>asterids</taxon>
        <taxon>campanulids</taxon>
        <taxon>Asterales</taxon>
        <taxon>Asteraceae</taxon>
        <taxon>Cichorioideae</taxon>
        <taxon>Cichorieae</taxon>
        <taxon>Lactucinae</taxon>
        <taxon>Lactuca</taxon>
    </lineage>
</organism>
<name>A0A9R1VSQ3_LACSA</name>
<proteinExistence type="predicted"/>
<dbReference type="Proteomes" id="UP000235145">
    <property type="component" value="Unassembled WGS sequence"/>
</dbReference>
<feature type="compositionally biased region" description="Low complexity" evidence="1">
    <location>
        <begin position="14"/>
        <end position="26"/>
    </location>
</feature>
<feature type="compositionally biased region" description="Basic and acidic residues" evidence="1">
    <location>
        <begin position="68"/>
        <end position="79"/>
    </location>
</feature>
<accession>A0A9R1VSQ3</accession>
<feature type="region of interest" description="Disordered" evidence="1">
    <location>
        <begin position="56"/>
        <end position="85"/>
    </location>
</feature>
<comment type="caution">
    <text evidence="2">The sequence shown here is derived from an EMBL/GenBank/DDBJ whole genome shotgun (WGS) entry which is preliminary data.</text>
</comment>
<gene>
    <name evidence="2" type="ORF">LSAT_V11C400192510</name>
</gene>
<evidence type="ECO:0000313" key="2">
    <source>
        <dbReference type="EMBL" id="KAJ0209891.1"/>
    </source>
</evidence>
<keyword evidence="3" id="KW-1185">Reference proteome</keyword>
<evidence type="ECO:0000313" key="3">
    <source>
        <dbReference type="Proteomes" id="UP000235145"/>
    </source>
</evidence>
<sequence length="115" mass="12465">MILNNGRLGGGNESSKGCLSSSCASSVTEGRCQGGKSKRGCRLRCFLRGNTHFGGGFKPGNEEEMEDERGKGNNDHNSLHEGSSMTTIDRWKGWSNKGLLSRSLVEIGHHPKEKT</sequence>
<reference evidence="2 3" key="1">
    <citation type="journal article" date="2017" name="Nat. Commun.">
        <title>Genome assembly with in vitro proximity ligation data and whole-genome triplication in lettuce.</title>
        <authorList>
            <person name="Reyes-Chin-Wo S."/>
            <person name="Wang Z."/>
            <person name="Yang X."/>
            <person name="Kozik A."/>
            <person name="Arikit S."/>
            <person name="Song C."/>
            <person name="Xia L."/>
            <person name="Froenicke L."/>
            <person name="Lavelle D.O."/>
            <person name="Truco M.J."/>
            <person name="Xia R."/>
            <person name="Zhu S."/>
            <person name="Xu C."/>
            <person name="Xu H."/>
            <person name="Xu X."/>
            <person name="Cox K."/>
            <person name="Korf I."/>
            <person name="Meyers B.C."/>
            <person name="Michelmore R.W."/>
        </authorList>
    </citation>
    <scope>NUCLEOTIDE SEQUENCE [LARGE SCALE GENOMIC DNA]</scope>
    <source>
        <strain evidence="3">cv. Salinas</strain>
        <tissue evidence="2">Seedlings</tissue>
    </source>
</reference>
<dbReference type="EMBL" id="NBSK02000004">
    <property type="protein sequence ID" value="KAJ0209891.1"/>
    <property type="molecule type" value="Genomic_DNA"/>
</dbReference>